<sequence length="513" mass="59332">MFMRICNRNGLRNALFASNLLCRNVHVHARSLENKASLSTLEKLNTHPERMKFFSSIINETGSSRNIDIGDLITSKSNEDEVHDVLNQYGHDHSLLTSKFFKKATSVAEKKQSGELASRLREIAANSMMALSPESITNLLWVFIREKNSYDMMALVSFFPNELSVYMHTFRRLLLTSTRTGTNVDTCYFLAEILLPDLLKRRHTYSIAQQRELQKIYYELLLCFAYSYHTKGMKFLLPILYQENFQSINATSMDMAVTALCANHELEAAIQLTLYLAKRDFPVNYMLYQEITDRLCFENKPLLALKFFQNFYKGTHTKSTAEFLMPIAESLYKQFKSSTEIENNLSTFLKDASKPTHAIISRLIMLSALFTQDLALILRYFTNLRSKRLLTLVDYKIVFQLAFELRSLELADAISKEGKHLNQSDQFKLRENYIALQILVRKYAEAIGNLELLHKEGRPLSKQLLLFALHSVKKNGTEEDFKLLQSILKRLGYDFLSKNLDTPKAVAYRCLYY</sequence>
<organism evidence="1 2">
    <name type="scientific">Schizosaccharomyces osmophilus</name>
    <dbReference type="NCBI Taxonomy" id="2545709"/>
    <lineage>
        <taxon>Eukaryota</taxon>
        <taxon>Fungi</taxon>
        <taxon>Dikarya</taxon>
        <taxon>Ascomycota</taxon>
        <taxon>Taphrinomycotina</taxon>
        <taxon>Schizosaccharomycetes</taxon>
        <taxon>Schizosaccharomycetales</taxon>
        <taxon>Schizosaccharomycetaceae</taxon>
        <taxon>Schizosaccharomyces</taxon>
    </lineage>
</organism>
<evidence type="ECO:0000313" key="2">
    <source>
        <dbReference type="Proteomes" id="UP001212411"/>
    </source>
</evidence>
<gene>
    <name evidence="1" type="primary">ppr10</name>
    <name evidence="1" type="ORF">SOMG_05042</name>
</gene>
<protein>
    <submittedName>
        <fullName evidence="1">Mitochondrial PPR repeat protein Ppr10</fullName>
    </submittedName>
</protein>
<keyword evidence="2" id="KW-1185">Reference proteome</keyword>
<proteinExistence type="predicted"/>
<reference evidence="1 2" key="1">
    <citation type="journal article" date="2023" name="G3 (Bethesda)">
        <title>A high-quality reference genome for the fission yeast Schizosaccharomyces osmophilus.</title>
        <authorList>
            <person name="Jia G.S."/>
            <person name="Zhang W.C."/>
            <person name="Liang Y."/>
            <person name="Liu X.H."/>
            <person name="Rhind N."/>
            <person name="Pidoux A."/>
            <person name="Brysch-Herzberg M."/>
            <person name="Du L.L."/>
        </authorList>
    </citation>
    <scope>NUCLEOTIDE SEQUENCE [LARGE SCALE GENOMIC DNA]</scope>
    <source>
        <strain evidence="1 2">CBS 15793</strain>
    </source>
</reference>
<dbReference type="EMBL" id="CP115613">
    <property type="protein sequence ID" value="WBW75625.1"/>
    <property type="molecule type" value="Genomic_DNA"/>
</dbReference>
<dbReference type="RefSeq" id="XP_056039868.1">
    <property type="nucleotide sequence ID" value="XM_056183817.1"/>
</dbReference>
<dbReference type="AlphaFoldDB" id="A0AAE9WH39"/>
<dbReference type="GeneID" id="80878506"/>
<name>A0AAE9WH39_9SCHI</name>
<evidence type="ECO:0000313" key="1">
    <source>
        <dbReference type="EMBL" id="WBW75625.1"/>
    </source>
</evidence>
<dbReference type="Proteomes" id="UP001212411">
    <property type="component" value="Chromosome 3"/>
</dbReference>
<dbReference type="KEGG" id="som:SOMG_05042"/>
<accession>A0AAE9WH39</accession>